<evidence type="ECO:0000256" key="3">
    <source>
        <dbReference type="ARBA" id="ARBA00022801"/>
    </source>
</evidence>
<dbReference type="SMART" id="SM00849">
    <property type="entry name" value="Lactamase_B"/>
    <property type="match status" value="1"/>
</dbReference>
<dbReference type="SUPFAM" id="SSF56281">
    <property type="entry name" value="Metallo-hydrolase/oxidoreductase"/>
    <property type="match status" value="1"/>
</dbReference>
<dbReference type="Pfam" id="PF00753">
    <property type="entry name" value="Lactamase_B"/>
    <property type="match status" value="1"/>
</dbReference>
<feature type="domain" description="Metallo-beta-lactamase" evidence="5">
    <location>
        <begin position="14"/>
        <end position="189"/>
    </location>
</feature>
<keyword evidence="3" id="KW-0378">Hydrolase</keyword>
<evidence type="ECO:0000313" key="6">
    <source>
        <dbReference type="EMBL" id="MDI5950751.1"/>
    </source>
</evidence>
<dbReference type="PANTHER" id="PTHR46233">
    <property type="entry name" value="HYDROXYACYLGLUTATHIONE HYDROLASE GLOC"/>
    <property type="match status" value="1"/>
</dbReference>
<comment type="caution">
    <text evidence="6">The sequence shown here is derived from an EMBL/GenBank/DDBJ whole genome shotgun (WGS) entry which is preliminary data.</text>
</comment>
<dbReference type="GO" id="GO:0046872">
    <property type="term" value="F:metal ion binding"/>
    <property type="evidence" value="ECO:0007669"/>
    <property type="project" value="UniProtKB-KW"/>
</dbReference>
<reference evidence="6 7" key="1">
    <citation type="submission" date="2023-04" db="EMBL/GenBank/DDBJ databases">
        <title>Two novel species of Flavobacterium.</title>
        <authorList>
            <person name="Liu Q."/>
            <person name="Xin Y.-H."/>
        </authorList>
    </citation>
    <scope>NUCLEOTIDE SEQUENCE [LARGE SCALE GENOMIC DNA]</scope>
    <source>
        <strain evidence="6 7">LB2P87</strain>
    </source>
</reference>
<keyword evidence="7" id="KW-1185">Reference proteome</keyword>
<comment type="cofactor">
    <cofactor evidence="1">
        <name>Zn(2+)</name>
        <dbReference type="ChEBI" id="CHEBI:29105"/>
    </cofactor>
</comment>
<evidence type="ECO:0000256" key="2">
    <source>
        <dbReference type="ARBA" id="ARBA00022723"/>
    </source>
</evidence>
<dbReference type="RefSeq" id="WP_282717493.1">
    <property type="nucleotide sequence ID" value="NZ_JASCRY010000004.1"/>
</dbReference>
<dbReference type="Proteomes" id="UP001228643">
    <property type="component" value="Unassembled WGS sequence"/>
</dbReference>
<dbReference type="EMBL" id="JASCRY010000004">
    <property type="protein sequence ID" value="MDI5950751.1"/>
    <property type="molecule type" value="Genomic_DNA"/>
</dbReference>
<proteinExistence type="predicted"/>
<dbReference type="PANTHER" id="PTHR46233:SF3">
    <property type="entry name" value="HYDROXYACYLGLUTATHIONE HYDROLASE GLOC"/>
    <property type="match status" value="1"/>
</dbReference>
<keyword evidence="2" id="KW-0479">Metal-binding</keyword>
<sequence length="207" mass="23392">MEIISKKVTVGKWKVNCYLISCEDEAWIVDPGDDVETIISSLDLDNYKLKGIINTHGHFDHIGAVAEIKERYNIPFLLHSKDKRLATQGNLYRRMVGDLKLCKTPIIDEYLDDLPSLELKRHKIVIHHTPGHTNGGVCLEINNNLFVGDMLLKGNSSISNLPGSNKELMVLSLNYLFDNFKGFIINPGHGKSFILDNDSINKFKIMI</sequence>
<evidence type="ECO:0000256" key="1">
    <source>
        <dbReference type="ARBA" id="ARBA00001947"/>
    </source>
</evidence>
<dbReference type="Gene3D" id="3.60.15.10">
    <property type="entry name" value="Ribonuclease Z/Hydroxyacylglutathione hydrolase-like"/>
    <property type="match status" value="1"/>
</dbReference>
<name>A0AAW6TNY8_9FLAO</name>
<gene>
    <name evidence="6" type="ORF">QLS97_13925</name>
</gene>
<accession>A0AAW6TNY8</accession>
<evidence type="ECO:0000313" key="7">
    <source>
        <dbReference type="Proteomes" id="UP001228643"/>
    </source>
</evidence>
<protein>
    <submittedName>
        <fullName evidence="6">MBL fold metallo-hydrolase</fullName>
    </submittedName>
</protein>
<keyword evidence="4" id="KW-0862">Zinc</keyword>
<dbReference type="InterPro" id="IPR051453">
    <property type="entry name" value="MBL_Glyoxalase_II"/>
</dbReference>
<dbReference type="InterPro" id="IPR036866">
    <property type="entry name" value="RibonucZ/Hydroxyglut_hydro"/>
</dbReference>
<dbReference type="AlphaFoldDB" id="A0AAW6TNY8"/>
<organism evidence="6 7">
    <name type="scientific">Flavobacterium yafengii</name>
    <dbReference type="NCBI Taxonomy" id="3041253"/>
    <lineage>
        <taxon>Bacteria</taxon>
        <taxon>Pseudomonadati</taxon>
        <taxon>Bacteroidota</taxon>
        <taxon>Flavobacteriia</taxon>
        <taxon>Flavobacteriales</taxon>
        <taxon>Flavobacteriaceae</taxon>
        <taxon>Flavobacterium</taxon>
    </lineage>
</organism>
<dbReference type="InterPro" id="IPR001279">
    <property type="entry name" value="Metallo-B-lactamas"/>
</dbReference>
<dbReference type="GO" id="GO:0016787">
    <property type="term" value="F:hydrolase activity"/>
    <property type="evidence" value="ECO:0007669"/>
    <property type="project" value="UniProtKB-KW"/>
</dbReference>
<dbReference type="CDD" id="cd06262">
    <property type="entry name" value="metallo-hydrolase-like_MBL-fold"/>
    <property type="match status" value="1"/>
</dbReference>
<evidence type="ECO:0000259" key="5">
    <source>
        <dbReference type="SMART" id="SM00849"/>
    </source>
</evidence>
<evidence type="ECO:0000256" key="4">
    <source>
        <dbReference type="ARBA" id="ARBA00022833"/>
    </source>
</evidence>